<sequence>MARFSARNADSNIVDYLLNPSPDLQLTAAYPVNPRRSTAIAIIVIYCILLALMAIPYFRTFLVIQTNPGYIRKGPHAQHVASPSHSSTEKQTFQRSCAPTTIEERPPKSPSRTRTRTRSRSHSAPRLDLDRKAIFDGTVAAPPGLERFYTKDAFVCDMSGLPIFCPKCDNWKRDRTHHCSEVGRCVRRMDHFCPWIGGIVSETNLKPFLQFVIYAALYTLFLLVVLAVFVAEQVRIGLGRDAWFIGILVTSATFFFFAAGMSGSVIQMSLGNYTTVENLFKGNKTYFIAVYTGPQTPQTALQRPLYPTVTYPLRPTSGADIRQFAILQTKPGENPWDLGATANWQELMGYSLLEWLLPIKYSPFCKHGARYEYPFGPVLDRMKREAGLSSG</sequence>
<keyword evidence="8 11" id="KW-0012">Acyltransferase</keyword>
<feature type="transmembrane region" description="Helical" evidence="11">
    <location>
        <begin position="242"/>
        <end position="261"/>
    </location>
</feature>
<evidence type="ECO:0000256" key="7">
    <source>
        <dbReference type="ARBA" id="ARBA00023288"/>
    </source>
</evidence>
<dbReference type="InterPro" id="IPR001594">
    <property type="entry name" value="Palmitoyltrfase_DHHC"/>
</dbReference>
<dbReference type="eggNOG" id="KOG1315">
    <property type="taxonomic scope" value="Eukaryota"/>
</dbReference>
<dbReference type="GO" id="GO:0016020">
    <property type="term" value="C:membrane"/>
    <property type="evidence" value="ECO:0007669"/>
    <property type="project" value="UniProtKB-SubCell"/>
</dbReference>
<evidence type="ECO:0000256" key="1">
    <source>
        <dbReference type="ARBA" id="ARBA00004141"/>
    </source>
</evidence>
<evidence type="ECO:0000256" key="11">
    <source>
        <dbReference type="RuleBase" id="RU079119"/>
    </source>
</evidence>
<evidence type="ECO:0000256" key="3">
    <source>
        <dbReference type="ARBA" id="ARBA00022692"/>
    </source>
</evidence>
<dbReference type="Pfam" id="PF01529">
    <property type="entry name" value="DHHC"/>
    <property type="match status" value="1"/>
</dbReference>
<dbReference type="GO" id="GO:0005794">
    <property type="term" value="C:Golgi apparatus"/>
    <property type="evidence" value="ECO:0007669"/>
    <property type="project" value="TreeGrafter"/>
</dbReference>
<evidence type="ECO:0000256" key="2">
    <source>
        <dbReference type="ARBA" id="ARBA00022679"/>
    </source>
</evidence>
<feature type="region of interest" description="Disordered" evidence="12">
    <location>
        <begin position="74"/>
        <end position="124"/>
    </location>
</feature>
<keyword evidence="6" id="KW-0564">Palmitate</keyword>
<evidence type="ECO:0000256" key="5">
    <source>
        <dbReference type="ARBA" id="ARBA00023136"/>
    </source>
</evidence>
<dbReference type="OMA" id="SFYTKDV"/>
<evidence type="ECO:0000256" key="8">
    <source>
        <dbReference type="ARBA" id="ARBA00023315"/>
    </source>
</evidence>
<dbReference type="EC" id="2.3.1.225" evidence="11"/>
<accession>R7YUX2</accession>
<keyword evidence="7" id="KW-0449">Lipoprotein</keyword>
<evidence type="ECO:0000256" key="10">
    <source>
        <dbReference type="ARBA" id="ARBA00048048"/>
    </source>
</evidence>
<evidence type="ECO:0000313" key="14">
    <source>
        <dbReference type="EMBL" id="EON65707.1"/>
    </source>
</evidence>
<comment type="catalytic activity">
    <reaction evidence="10 11">
        <text>L-cysteinyl-[protein] + hexadecanoyl-CoA = S-hexadecanoyl-L-cysteinyl-[protein] + CoA</text>
        <dbReference type="Rhea" id="RHEA:36683"/>
        <dbReference type="Rhea" id="RHEA-COMP:10131"/>
        <dbReference type="Rhea" id="RHEA-COMP:11032"/>
        <dbReference type="ChEBI" id="CHEBI:29950"/>
        <dbReference type="ChEBI" id="CHEBI:57287"/>
        <dbReference type="ChEBI" id="CHEBI:57379"/>
        <dbReference type="ChEBI" id="CHEBI:74151"/>
        <dbReference type="EC" id="2.3.1.225"/>
    </reaction>
</comment>
<dbReference type="Proteomes" id="UP000016924">
    <property type="component" value="Unassembled WGS sequence"/>
</dbReference>
<dbReference type="EMBL" id="JH767575">
    <property type="protein sequence ID" value="EON65707.1"/>
    <property type="molecule type" value="Genomic_DNA"/>
</dbReference>
<dbReference type="PROSITE" id="PS50216">
    <property type="entry name" value="DHHC"/>
    <property type="match status" value="1"/>
</dbReference>
<name>R7YUX2_CONA1</name>
<evidence type="ECO:0000256" key="6">
    <source>
        <dbReference type="ARBA" id="ARBA00023139"/>
    </source>
</evidence>
<dbReference type="GO" id="GO:0005783">
    <property type="term" value="C:endoplasmic reticulum"/>
    <property type="evidence" value="ECO:0007669"/>
    <property type="project" value="TreeGrafter"/>
</dbReference>
<dbReference type="HOGENOM" id="CLU_034009_0_0_1"/>
<feature type="domain" description="Palmitoyltransferase DHHC" evidence="13">
    <location>
        <begin position="164"/>
        <end position="279"/>
    </location>
</feature>
<keyword evidence="4 11" id="KW-1133">Transmembrane helix</keyword>
<dbReference type="PANTHER" id="PTHR22883:SF23">
    <property type="entry name" value="PALMITOYLTRANSFERASE ZDHHC6"/>
    <property type="match status" value="1"/>
</dbReference>
<organism evidence="14 15">
    <name type="scientific">Coniosporium apollinis (strain CBS 100218)</name>
    <name type="common">Rock-inhabiting black yeast</name>
    <dbReference type="NCBI Taxonomy" id="1168221"/>
    <lineage>
        <taxon>Eukaryota</taxon>
        <taxon>Fungi</taxon>
        <taxon>Dikarya</taxon>
        <taxon>Ascomycota</taxon>
        <taxon>Pezizomycotina</taxon>
        <taxon>Dothideomycetes</taxon>
        <taxon>Dothideomycetes incertae sedis</taxon>
        <taxon>Coniosporium</taxon>
    </lineage>
</organism>
<gene>
    <name evidence="14" type="ORF">W97_04946</name>
</gene>
<protein>
    <recommendedName>
        <fullName evidence="11">Palmitoyltransferase</fullName>
        <ecNumber evidence="11">2.3.1.225</ecNumber>
    </recommendedName>
</protein>
<dbReference type="AlphaFoldDB" id="R7YUX2"/>
<keyword evidence="15" id="KW-1185">Reference proteome</keyword>
<dbReference type="GO" id="GO:0006612">
    <property type="term" value="P:protein targeting to membrane"/>
    <property type="evidence" value="ECO:0007669"/>
    <property type="project" value="TreeGrafter"/>
</dbReference>
<dbReference type="GO" id="GO:0019706">
    <property type="term" value="F:protein-cysteine S-palmitoyltransferase activity"/>
    <property type="evidence" value="ECO:0007669"/>
    <property type="project" value="UniProtKB-EC"/>
</dbReference>
<keyword evidence="3 11" id="KW-0812">Transmembrane</keyword>
<comment type="similarity">
    <text evidence="9">Belongs to the DHHC palmitoyltransferase family. PFA5 subfamily.</text>
</comment>
<evidence type="ECO:0000256" key="4">
    <source>
        <dbReference type="ARBA" id="ARBA00022989"/>
    </source>
</evidence>
<comment type="domain">
    <text evidence="11">The DHHC domain is required for palmitoyltransferase activity.</text>
</comment>
<dbReference type="STRING" id="1168221.R7YUX2"/>
<dbReference type="PANTHER" id="PTHR22883">
    <property type="entry name" value="ZINC FINGER DHHC DOMAIN CONTAINING PROTEIN"/>
    <property type="match status" value="1"/>
</dbReference>
<feature type="compositionally biased region" description="Polar residues" evidence="12">
    <location>
        <begin position="81"/>
        <end position="99"/>
    </location>
</feature>
<proteinExistence type="inferred from homology"/>
<feature type="transmembrane region" description="Helical" evidence="11">
    <location>
        <begin position="211"/>
        <end position="230"/>
    </location>
</feature>
<reference evidence="15" key="1">
    <citation type="submission" date="2012-06" db="EMBL/GenBank/DDBJ databases">
        <title>The genome sequence of Coniosporium apollinis CBS 100218.</title>
        <authorList>
            <consortium name="The Broad Institute Genome Sequencing Platform"/>
            <person name="Cuomo C."/>
            <person name="Gorbushina A."/>
            <person name="Noack S."/>
            <person name="Walker B."/>
            <person name="Young S.K."/>
            <person name="Zeng Q."/>
            <person name="Gargeya S."/>
            <person name="Fitzgerald M."/>
            <person name="Haas B."/>
            <person name="Abouelleil A."/>
            <person name="Alvarado L."/>
            <person name="Arachchi H.M."/>
            <person name="Berlin A.M."/>
            <person name="Chapman S.B."/>
            <person name="Goldberg J."/>
            <person name="Griggs A."/>
            <person name="Gujja S."/>
            <person name="Hansen M."/>
            <person name="Howarth C."/>
            <person name="Imamovic A."/>
            <person name="Larimer J."/>
            <person name="McCowan C."/>
            <person name="Montmayeur A."/>
            <person name="Murphy C."/>
            <person name="Neiman D."/>
            <person name="Pearson M."/>
            <person name="Priest M."/>
            <person name="Roberts A."/>
            <person name="Saif S."/>
            <person name="Shea T."/>
            <person name="Sisk P."/>
            <person name="Sykes S."/>
            <person name="Wortman J."/>
            <person name="Nusbaum C."/>
            <person name="Birren B."/>
        </authorList>
    </citation>
    <scope>NUCLEOTIDE SEQUENCE [LARGE SCALE GENOMIC DNA]</scope>
    <source>
        <strain evidence="15">CBS 100218</strain>
    </source>
</reference>
<dbReference type="InterPro" id="IPR039859">
    <property type="entry name" value="PFA4/ZDH16/20/ERF2-like"/>
</dbReference>
<evidence type="ECO:0000259" key="13">
    <source>
        <dbReference type="Pfam" id="PF01529"/>
    </source>
</evidence>
<dbReference type="RefSeq" id="XP_007781024.1">
    <property type="nucleotide sequence ID" value="XM_007782834.1"/>
</dbReference>
<comment type="subcellular location">
    <subcellularLocation>
        <location evidence="1">Membrane</location>
        <topology evidence="1">Multi-pass membrane protein</topology>
    </subcellularLocation>
</comment>
<evidence type="ECO:0000313" key="15">
    <source>
        <dbReference type="Proteomes" id="UP000016924"/>
    </source>
</evidence>
<feature type="compositionally biased region" description="Basic residues" evidence="12">
    <location>
        <begin position="111"/>
        <end position="123"/>
    </location>
</feature>
<keyword evidence="2 11" id="KW-0808">Transferase</keyword>
<dbReference type="GeneID" id="19902257"/>
<dbReference type="OrthoDB" id="331948at2759"/>
<evidence type="ECO:0000256" key="12">
    <source>
        <dbReference type="SAM" id="MobiDB-lite"/>
    </source>
</evidence>
<feature type="transmembrane region" description="Helical" evidence="11">
    <location>
        <begin position="39"/>
        <end position="58"/>
    </location>
</feature>
<keyword evidence="5 11" id="KW-0472">Membrane</keyword>
<evidence type="ECO:0000256" key="9">
    <source>
        <dbReference type="ARBA" id="ARBA00038298"/>
    </source>
</evidence>